<accession>A0A0L9VSA1</accession>
<reference evidence="2" key="1">
    <citation type="journal article" date="2015" name="Proc. Natl. Acad. Sci. U.S.A.">
        <title>Genome sequencing of adzuki bean (Vigna angularis) provides insight into high starch and low fat accumulation and domestication.</title>
        <authorList>
            <person name="Yang K."/>
            <person name="Tian Z."/>
            <person name="Chen C."/>
            <person name="Luo L."/>
            <person name="Zhao B."/>
            <person name="Wang Z."/>
            <person name="Yu L."/>
            <person name="Li Y."/>
            <person name="Sun Y."/>
            <person name="Li W."/>
            <person name="Chen Y."/>
            <person name="Li Y."/>
            <person name="Zhang Y."/>
            <person name="Ai D."/>
            <person name="Zhao J."/>
            <person name="Shang C."/>
            <person name="Ma Y."/>
            <person name="Wu B."/>
            <person name="Wang M."/>
            <person name="Gao L."/>
            <person name="Sun D."/>
            <person name="Zhang P."/>
            <person name="Guo F."/>
            <person name="Wang W."/>
            <person name="Li Y."/>
            <person name="Wang J."/>
            <person name="Varshney R.K."/>
            <person name="Wang J."/>
            <person name="Ling H.Q."/>
            <person name="Wan P."/>
        </authorList>
    </citation>
    <scope>NUCLEOTIDE SEQUENCE</scope>
    <source>
        <strain evidence="2">cv. Jingnong 6</strain>
    </source>
</reference>
<gene>
    <name evidence="1" type="ORF">LR48_Vigan11g066200</name>
</gene>
<dbReference type="AlphaFoldDB" id="A0A0L9VSA1"/>
<sequence>MASSSSKSLRTKEKVARVTRNANPSGWISDEEIRGKLLSWRDIKNVVPHKYLDLQLFSKEGFLFQEWIAYQGLTNFVQMKGDCYPNLVVVFYTNMRDLNGVIHSRTVRLNHAGQELVIGADFNRPFDQALSERSVKTFSCNDVLSLGSSFRRPFRARPSSAGLQQAVPYTFTDHSDKPSKDRSVKASADRTVGRILYRFVHYFIDHSTIFSRSFLNLSTVIVLHKMIEIIKPK</sequence>
<protein>
    <submittedName>
        <fullName evidence="1">Uncharacterized protein</fullName>
    </submittedName>
</protein>
<dbReference type="Gramene" id="KOM57629">
    <property type="protein sequence ID" value="KOM57629"/>
    <property type="gene ID" value="LR48_Vigan11g066200"/>
</dbReference>
<name>A0A0L9VSA1_PHAAN</name>
<proteinExistence type="predicted"/>
<evidence type="ECO:0000313" key="2">
    <source>
        <dbReference type="Proteomes" id="UP000053144"/>
    </source>
</evidence>
<evidence type="ECO:0000313" key="1">
    <source>
        <dbReference type="EMBL" id="KOM57629.1"/>
    </source>
</evidence>
<dbReference type="EMBL" id="CM003381">
    <property type="protein sequence ID" value="KOM57629.1"/>
    <property type="molecule type" value="Genomic_DNA"/>
</dbReference>
<organism evidence="1 2">
    <name type="scientific">Phaseolus angularis</name>
    <name type="common">Azuki bean</name>
    <name type="synonym">Vigna angularis</name>
    <dbReference type="NCBI Taxonomy" id="3914"/>
    <lineage>
        <taxon>Eukaryota</taxon>
        <taxon>Viridiplantae</taxon>
        <taxon>Streptophyta</taxon>
        <taxon>Embryophyta</taxon>
        <taxon>Tracheophyta</taxon>
        <taxon>Spermatophyta</taxon>
        <taxon>Magnoliopsida</taxon>
        <taxon>eudicotyledons</taxon>
        <taxon>Gunneridae</taxon>
        <taxon>Pentapetalae</taxon>
        <taxon>rosids</taxon>
        <taxon>fabids</taxon>
        <taxon>Fabales</taxon>
        <taxon>Fabaceae</taxon>
        <taxon>Papilionoideae</taxon>
        <taxon>50 kb inversion clade</taxon>
        <taxon>NPAAA clade</taxon>
        <taxon>indigoferoid/millettioid clade</taxon>
        <taxon>Phaseoleae</taxon>
        <taxon>Vigna</taxon>
    </lineage>
</organism>
<dbReference type="Proteomes" id="UP000053144">
    <property type="component" value="Chromosome 11"/>
</dbReference>